<feature type="transmembrane region" description="Helical" evidence="6">
    <location>
        <begin position="352"/>
        <end position="372"/>
    </location>
</feature>
<dbReference type="InterPro" id="IPR036259">
    <property type="entry name" value="MFS_trans_sf"/>
</dbReference>
<keyword evidence="5 6" id="KW-0472">Membrane</keyword>
<evidence type="ECO:0000256" key="1">
    <source>
        <dbReference type="ARBA" id="ARBA00004651"/>
    </source>
</evidence>
<evidence type="ECO:0000256" key="2">
    <source>
        <dbReference type="ARBA" id="ARBA00022475"/>
    </source>
</evidence>
<proteinExistence type="predicted"/>
<dbReference type="InterPro" id="IPR011701">
    <property type="entry name" value="MFS"/>
</dbReference>
<accession>A0ABY7RS48</accession>
<keyword evidence="3 6" id="KW-0812">Transmembrane</keyword>
<feature type="transmembrane region" description="Helical" evidence="6">
    <location>
        <begin position="293"/>
        <end position="314"/>
    </location>
</feature>
<feature type="domain" description="Major facilitator superfamily (MFS) profile" evidence="7">
    <location>
        <begin position="202"/>
        <end position="378"/>
    </location>
</feature>
<dbReference type="RefSeq" id="WP_028494068.1">
    <property type="nucleotide sequence ID" value="NZ_CP046617.1"/>
</dbReference>
<evidence type="ECO:0000256" key="4">
    <source>
        <dbReference type="ARBA" id="ARBA00022989"/>
    </source>
</evidence>
<feature type="transmembrane region" description="Helical" evidence="6">
    <location>
        <begin position="326"/>
        <end position="346"/>
    </location>
</feature>
<evidence type="ECO:0000256" key="6">
    <source>
        <dbReference type="SAM" id="Phobius"/>
    </source>
</evidence>
<dbReference type="Proteomes" id="UP001317488">
    <property type="component" value="Chromosome"/>
</dbReference>
<dbReference type="PANTHER" id="PTHR23513">
    <property type="entry name" value="INTEGRAL MEMBRANE EFFLUX PROTEIN-RELATED"/>
    <property type="match status" value="1"/>
</dbReference>
<reference evidence="8 9" key="1">
    <citation type="submission" date="2019-12" db="EMBL/GenBank/DDBJ databases">
        <authorList>
            <person name="An T."/>
        </authorList>
    </citation>
    <scope>NUCLEOTIDE SEQUENCE [LARGE SCALE GENOMIC DNA]</scope>
    <source>
        <strain evidence="8 9">JCM 19900</strain>
    </source>
</reference>
<protein>
    <submittedName>
        <fullName evidence="8">MFS transporter</fullName>
    </submittedName>
</protein>
<dbReference type="PANTHER" id="PTHR23513:SF6">
    <property type="entry name" value="MAJOR FACILITATOR SUPERFAMILY ASSOCIATED DOMAIN-CONTAINING PROTEIN"/>
    <property type="match status" value="1"/>
</dbReference>
<evidence type="ECO:0000313" key="8">
    <source>
        <dbReference type="EMBL" id="WCM40334.1"/>
    </source>
</evidence>
<evidence type="ECO:0000256" key="5">
    <source>
        <dbReference type="ARBA" id="ARBA00023136"/>
    </source>
</evidence>
<dbReference type="EMBL" id="CP046617">
    <property type="protein sequence ID" value="WCM40334.1"/>
    <property type="molecule type" value="Genomic_DNA"/>
</dbReference>
<dbReference type="PROSITE" id="PS50850">
    <property type="entry name" value="MFS"/>
    <property type="match status" value="1"/>
</dbReference>
<sequence length="378" mass="38405">MLAAPLLALEALRLFGAGFFYFAHATLAALGALSPLEASLALTLRLLAEPLFALYGGHLADRWPRGRLLLLAASGQGGLTLALLPLLGAPSPLPLYLLGFLFALLEALRMVAAGALLADLLPKEALAQARGKLGALYTAADTLSDLFAGLLFTRSRPWTVGLGSGLLFLAAGLYRTLPLPPRPPGRPEGGSLSGLRFLWQSPLRPLLILEALLNVAYALFAGLLPFLVLRGLGEAPWVLGLLGAAQSLGGALGGLLVGAVLGRLGEGRTLRLALGLAGLGLLGGALLPPWPLLAGSAFLLGAGGALFGAVAGAIRLGEAPPELRGRVAGGFLFLSGALAPLGPLLGGALAGVALPLPFLLAGGLLLGLAPLWRRGRAA</sequence>
<feature type="transmembrane region" description="Helical" evidence="6">
    <location>
        <begin position="206"/>
        <end position="229"/>
    </location>
</feature>
<comment type="subcellular location">
    <subcellularLocation>
        <location evidence="1">Cell membrane</location>
        <topology evidence="1">Multi-pass membrane protein</topology>
    </subcellularLocation>
</comment>
<evidence type="ECO:0000259" key="7">
    <source>
        <dbReference type="PROSITE" id="PS50850"/>
    </source>
</evidence>
<dbReference type="Pfam" id="PF07690">
    <property type="entry name" value="MFS_1"/>
    <property type="match status" value="1"/>
</dbReference>
<dbReference type="InterPro" id="IPR020846">
    <property type="entry name" value="MFS_dom"/>
</dbReference>
<keyword evidence="9" id="KW-1185">Reference proteome</keyword>
<keyword evidence="2" id="KW-1003">Cell membrane</keyword>
<gene>
    <name evidence="8" type="ORF">GO600_09715</name>
</gene>
<evidence type="ECO:0000256" key="3">
    <source>
        <dbReference type="ARBA" id="ARBA00022692"/>
    </source>
</evidence>
<feature type="transmembrane region" description="Helical" evidence="6">
    <location>
        <begin position="12"/>
        <end position="32"/>
    </location>
</feature>
<evidence type="ECO:0000313" key="9">
    <source>
        <dbReference type="Proteomes" id="UP001317488"/>
    </source>
</evidence>
<name>A0ABY7RS48_9DEIN</name>
<feature type="transmembrane region" description="Helical" evidence="6">
    <location>
        <begin position="235"/>
        <end position="257"/>
    </location>
</feature>
<dbReference type="SUPFAM" id="SSF103473">
    <property type="entry name" value="MFS general substrate transporter"/>
    <property type="match status" value="1"/>
</dbReference>
<dbReference type="Gene3D" id="1.20.1250.20">
    <property type="entry name" value="MFS general substrate transporter like domains"/>
    <property type="match status" value="1"/>
</dbReference>
<organism evidence="8 9">
    <name type="scientific">Thermus antranikianii</name>
    <dbReference type="NCBI Taxonomy" id="88190"/>
    <lineage>
        <taxon>Bacteria</taxon>
        <taxon>Thermotogati</taxon>
        <taxon>Deinococcota</taxon>
        <taxon>Deinococci</taxon>
        <taxon>Thermales</taxon>
        <taxon>Thermaceae</taxon>
        <taxon>Thermus</taxon>
    </lineage>
</organism>
<feature type="transmembrane region" description="Helical" evidence="6">
    <location>
        <begin position="269"/>
        <end position="287"/>
    </location>
</feature>
<keyword evidence="4 6" id="KW-1133">Transmembrane helix</keyword>